<name>A0ABX1SHY3_9PSEU</name>
<dbReference type="EMBL" id="JAAXLA010000077">
    <property type="protein sequence ID" value="NMI01197.1"/>
    <property type="molecule type" value="Genomic_DNA"/>
</dbReference>
<evidence type="ECO:0000313" key="4">
    <source>
        <dbReference type="Proteomes" id="UP000820669"/>
    </source>
</evidence>
<gene>
    <name evidence="3" type="ORF">HF526_28435</name>
</gene>
<feature type="chain" id="PRO_5045539503" description="DUF3558 domain-containing protein" evidence="2">
    <location>
        <begin position="23"/>
        <end position="193"/>
    </location>
</feature>
<keyword evidence="2" id="KW-0732">Signal</keyword>
<accession>A0ABX1SHY3</accession>
<dbReference type="Proteomes" id="UP000820669">
    <property type="component" value="Unassembled WGS sequence"/>
</dbReference>
<evidence type="ECO:0000256" key="2">
    <source>
        <dbReference type="SAM" id="SignalP"/>
    </source>
</evidence>
<evidence type="ECO:0000256" key="1">
    <source>
        <dbReference type="SAM" id="MobiDB-lite"/>
    </source>
</evidence>
<protein>
    <recommendedName>
        <fullName evidence="5">DUF3558 domain-containing protein</fullName>
    </recommendedName>
</protein>
<proteinExistence type="predicted"/>
<organism evidence="3 4">
    <name type="scientific">Pseudonocardia acidicola</name>
    <dbReference type="NCBI Taxonomy" id="2724939"/>
    <lineage>
        <taxon>Bacteria</taxon>
        <taxon>Bacillati</taxon>
        <taxon>Actinomycetota</taxon>
        <taxon>Actinomycetes</taxon>
        <taxon>Pseudonocardiales</taxon>
        <taxon>Pseudonocardiaceae</taxon>
        <taxon>Pseudonocardia</taxon>
    </lineage>
</organism>
<keyword evidence="4" id="KW-1185">Reference proteome</keyword>
<evidence type="ECO:0000313" key="3">
    <source>
        <dbReference type="EMBL" id="NMI01197.1"/>
    </source>
</evidence>
<feature type="compositionally biased region" description="Low complexity" evidence="1">
    <location>
        <begin position="38"/>
        <end position="53"/>
    </location>
</feature>
<evidence type="ECO:0008006" key="5">
    <source>
        <dbReference type="Google" id="ProtNLM"/>
    </source>
</evidence>
<comment type="caution">
    <text evidence="3">The sequence shown here is derived from an EMBL/GenBank/DDBJ whole genome shotgun (WGS) entry which is preliminary data.</text>
</comment>
<reference evidence="3 4" key="1">
    <citation type="submission" date="2020-04" db="EMBL/GenBank/DDBJ databases">
        <authorList>
            <person name="Klaysubun C."/>
            <person name="Duangmal K."/>
            <person name="Lipun K."/>
        </authorList>
    </citation>
    <scope>NUCLEOTIDE SEQUENCE [LARGE SCALE GENOMIC DNA]</scope>
    <source>
        <strain evidence="3 4">K10HN5</strain>
    </source>
</reference>
<dbReference type="RefSeq" id="WP_169384658.1">
    <property type="nucleotide sequence ID" value="NZ_JAAXLA010000077.1"/>
</dbReference>
<sequence length="193" mass="19837">MRFRRLPVAVALVVLVTLPAGACSTRAAPGPGGPPPAAATRPPASSAAPLPAGADPSDISRMVCGKAQPDIAAALGVTPVRVDTPAWVDHVYSCRYVYPTGSFVVSVKELSSWPETFAYVDGLGQQLGNTRELHGLGEGAFTTSNGSVVARKDWKVLLVDDSALPAQFGSPPTTPASTALIVANVIMGCWAGD</sequence>
<feature type="region of interest" description="Disordered" evidence="1">
    <location>
        <begin position="25"/>
        <end position="53"/>
    </location>
</feature>
<feature type="signal peptide" evidence="2">
    <location>
        <begin position="1"/>
        <end position="22"/>
    </location>
</feature>